<comment type="caution">
    <text evidence="7">The sequence shown here is derived from an EMBL/GenBank/DDBJ whole genome shotgun (WGS) entry which is preliminary data.</text>
</comment>
<dbReference type="OrthoDB" id="10267969at2759"/>
<dbReference type="GO" id="GO:0016020">
    <property type="term" value="C:membrane"/>
    <property type="evidence" value="ECO:0007669"/>
    <property type="project" value="UniProtKB-SubCell"/>
</dbReference>
<feature type="transmembrane region" description="Helical" evidence="6">
    <location>
        <begin position="50"/>
        <end position="71"/>
    </location>
</feature>
<keyword evidence="3 6" id="KW-0812">Transmembrane</keyword>
<evidence type="ECO:0000256" key="3">
    <source>
        <dbReference type="ARBA" id="ARBA00022692"/>
    </source>
</evidence>
<reference evidence="7 8" key="1">
    <citation type="journal article" date="2018" name="Sci. Rep.">
        <title>Genomic signatures of local adaptation to the degree of environmental predictability in rotifers.</title>
        <authorList>
            <person name="Franch-Gras L."/>
            <person name="Hahn C."/>
            <person name="Garcia-Roger E.M."/>
            <person name="Carmona M.J."/>
            <person name="Serra M."/>
            <person name="Gomez A."/>
        </authorList>
    </citation>
    <scope>NUCLEOTIDE SEQUENCE [LARGE SCALE GENOMIC DNA]</scope>
    <source>
        <strain evidence="7">HYR1</strain>
    </source>
</reference>
<evidence type="ECO:0000256" key="5">
    <source>
        <dbReference type="ARBA" id="ARBA00023136"/>
    </source>
</evidence>
<proteinExistence type="inferred from homology"/>
<dbReference type="STRING" id="10195.A0A3M7RSN9"/>
<comment type="subcellular location">
    <subcellularLocation>
        <location evidence="1">Membrane</location>
        <topology evidence="1">Multi-pass membrane protein</topology>
    </subcellularLocation>
</comment>
<dbReference type="EMBL" id="REGN01002742">
    <property type="protein sequence ID" value="RNA26440.1"/>
    <property type="molecule type" value="Genomic_DNA"/>
</dbReference>
<evidence type="ECO:0000256" key="6">
    <source>
        <dbReference type="RuleBase" id="RU363053"/>
    </source>
</evidence>
<gene>
    <name evidence="7" type="ORF">BpHYR1_003774</name>
</gene>
<feature type="transmembrane region" description="Helical" evidence="6">
    <location>
        <begin position="91"/>
        <end position="112"/>
    </location>
</feature>
<dbReference type="GO" id="GO:0005739">
    <property type="term" value="C:mitochondrion"/>
    <property type="evidence" value="ECO:0007669"/>
    <property type="project" value="TreeGrafter"/>
</dbReference>
<dbReference type="Proteomes" id="UP000276133">
    <property type="component" value="Unassembled WGS sequence"/>
</dbReference>
<sequence>MLKFLNFNLKSILKYGVVGNTIIGVGLRGLGDSIQQNIEINSKKSQNYDFLRTCKISCSGFVIGPLNFFWYKYLDTKFPGKSLRVVAKKILLDQIYGATFFTFLFIMIVCLLDGKNFGESLREFGEKFPFIYLIDWIIWPPSQAVNFFLIPKELRVVFVNFILVCWNVFLSYVKYY</sequence>
<keyword evidence="5 6" id="KW-0472">Membrane</keyword>
<evidence type="ECO:0000313" key="7">
    <source>
        <dbReference type="EMBL" id="RNA26440.1"/>
    </source>
</evidence>
<evidence type="ECO:0000256" key="1">
    <source>
        <dbReference type="ARBA" id="ARBA00004141"/>
    </source>
</evidence>
<evidence type="ECO:0000256" key="4">
    <source>
        <dbReference type="ARBA" id="ARBA00022989"/>
    </source>
</evidence>
<dbReference type="PANTHER" id="PTHR11266:SF8">
    <property type="entry name" value="MPV17-LIKE PROTEIN 2"/>
    <property type="match status" value="1"/>
</dbReference>
<dbReference type="InterPro" id="IPR007248">
    <property type="entry name" value="Mpv17_PMP22"/>
</dbReference>
<name>A0A3M7RSN9_BRAPC</name>
<dbReference type="AlphaFoldDB" id="A0A3M7RSN9"/>
<evidence type="ECO:0000313" key="8">
    <source>
        <dbReference type="Proteomes" id="UP000276133"/>
    </source>
</evidence>
<keyword evidence="4 6" id="KW-1133">Transmembrane helix</keyword>
<dbReference type="Pfam" id="PF04117">
    <property type="entry name" value="Mpv17_PMP22"/>
    <property type="match status" value="1"/>
</dbReference>
<feature type="transmembrane region" description="Helical" evidence="6">
    <location>
        <begin position="156"/>
        <end position="173"/>
    </location>
</feature>
<comment type="similarity">
    <text evidence="2 6">Belongs to the peroxisomal membrane protein PXMP2/4 family.</text>
</comment>
<evidence type="ECO:0000256" key="2">
    <source>
        <dbReference type="ARBA" id="ARBA00006824"/>
    </source>
</evidence>
<protein>
    <submittedName>
        <fullName evidence="7">Mpv17 2</fullName>
    </submittedName>
</protein>
<dbReference type="GO" id="GO:0061668">
    <property type="term" value="P:mitochondrial ribosome assembly"/>
    <property type="evidence" value="ECO:0007669"/>
    <property type="project" value="TreeGrafter"/>
</dbReference>
<keyword evidence="8" id="KW-1185">Reference proteome</keyword>
<accession>A0A3M7RSN9</accession>
<dbReference type="PANTHER" id="PTHR11266">
    <property type="entry name" value="PEROXISOMAL MEMBRANE PROTEIN 2, PXMP2 MPV17"/>
    <property type="match status" value="1"/>
</dbReference>
<organism evidence="7 8">
    <name type="scientific">Brachionus plicatilis</name>
    <name type="common">Marine rotifer</name>
    <name type="synonym">Brachionus muelleri</name>
    <dbReference type="NCBI Taxonomy" id="10195"/>
    <lineage>
        <taxon>Eukaryota</taxon>
        <taxon>Metazoa</taxon>
        <taxon>Spiralia</taxon>
        <taxon>Gnathifera</taxon>
        <taxon>Rotifera</taxon>
        <taxon>Eurotatoria</taxon>
        <taxon>Monogononta</taxon>
        <taxon>Pseudotrocha</taxon>
        <taxon>Ploima</taxon>
        <taxon>Brachionidae</taxon>
        <taxon>Brachionus</taxon>
    </lineage>
</organism>